<dbReference type="EMBL" id="OU015569">
    <property type="protein sequence ID" value="CAG5097346.1"/>
    <property type="molecule type" value="Genomic_DNA"/>
</dbReference>
<organism evidence="2 3">
    <name type="scientific">Oikopleura dioica</name>
    <name type="common">Tunicate</name>
    <dbReference type="NCBI Taxonomy" id="34765"/>
    <lineage>
        <taxon>Eukaryota</taxon>
        <taxon>Metazoa</taxon>
        <taxon>Chordata</taxon>
        <taxon>Tunicata</taxon>
        <taxon>Appendicularia</taxon>
        <taxon>Copelata</taxon>
        <taxon>Oikopleuridae</taxon>
        <taxon>Oikopleura</taxon>
    </lineage>
</organism>
<protein>
    <submittedName>
        <fullName evidence="2">Oidioi.mRNA.OKI2018_I69.XSR.g15036.t1.cds</fullName>
    </submittedName>
</protein>
<dbReference type="Proteomes" id="UP001158576">
    <property type="component" value="Chromosome XSR"/>
</dbReference>
<proteinExistence type="predicted"/>
<reference evidence="2 3" key="1">
    <citation type="submission" date="2021-04" db="EMBL/GenBank/DDBJ databases">
        <authorList>
            <person name="Bliznina A."/>
        </authorList>
    </citation>
    <scope>NUCLEOTIDE SEQUENCE [LARGE SCALE GENOMIC DNA]</scope>
</reference>
<keyword evidence="3" id="KW-1185">Reference proteome</keyword>
<accession>A0ABN7SIX6</accession>
<evidence type="ECO:0000313" key="3">
    <source>
        <dbReference type="Proteomes" id="UP001158576"/>
    </source>
</evidence>
<evidence type="ECO:0000313" key="2">
    <source>
        <dbReference type="EMBL" id="CAG5097346.1"/>
    </source>
</evidence>
<name>A0ABN7SIX6_OIKDI</name>
<feature type="region of interest" description="Disordered" evidence="1">
    <location>
        <begin position="1"/>
        <end position="32"/>
    </location>
</feature>
<evidence type="ECO:0000256" key="1">
    <source>
        <dbReference type="SAM" id="MobiDB-lite"/>
    </source>
</evidence>
<gene>
    <name evidence="2" type="ORF">OKIOD_LOCUS6594</name>
</gene>
<sequence>MGNKCSSGKSVAVDELKDGDGMIDVNDNPSQEKTNAFIRQMSATEAGEEKSRVNMHVEFHAMLHDLKDSGQLSQKSKLMTEIQMKTVRKRIDDTINEVIKTKEGKMKSAVNEEIRTKAGIQEDMTFVEQAKKSAQGILKSQISCEILSDKLQRLVSVSAAEITKKFEEELEDGDFDAGEA</sequence>